<organism evidence="1 2">
    <name type="scientific">Echinococcus granulosus</name>
    <name type="common">Hydatid tapeworm</name>
    <dbReference type="NCBI Taxonomy" id="6210"/>
    <lineage>
        <taxon>Eukaryota</taxon>
        <taxon>Metazoa</taxon>
        <taxon>Spiralia</taxon>
        <taxon>Lophotrochozoa</taxon>
        <taxon>Platyhelminthes</taxon>
        <taxon>Cestoda</taxon>
        <taxon>Eucestoda</taxon>
        <taxon>Cyclophyllidea</taxon>
        <taxon>Taeniidae</taxon>
        <taxon>Echinococcus</taxon>
        <taxon>Echinococcus granulosus group</taxon>
    </lineage>
</organism>
<comment type="caution">
    <text evidence="1">The sequence shown here is derived from an EMBL/GenBank/DDBJ whole genome shotgun (WGS) entry which is preliminary data.</text>
</comment>
<name>W6UBA9_ECHGR</name>
<proteinExistence type="predicted"/>
<evidence type="ECO:0000313" key="1">
    <source>
        <dbReference type="EMBL" id="EUB58385.1"/>
    </source>
</evidence>
<dbReference type="EMBL" id="APAU02000063">
    <property type="protein sequence ID" value="EUB58385.1"/>
    <property type="molecule type" value="Genomic_DNA"/>
</dbReference>
<dbReference type="RefSeq" id="XP_024349581.1">
    <property type="nucleotide sequence ID" value="XM_024496041.1"/>
</dbReference>
<dbReference type="AlphaFoldDB" id="W6UBA9"/>
<dbReference type="Proteomes" id="UP000019149">
    <property type="component" value="Unassembled WGS sequence"/>
</dbReference>
<accession>W6UBA9</accession>
<evidence type="ECO:0000313" key="2">
    <source>
        <dbReference type="Proteomes" id="UP000019149"/>
    </source>
</evidence>
<keyword evidence="2" id="KW-1185">Reference proteome</keyword>
<dbReference type="OrthoDB" id="435754at2759"/>
<dbReference type="KEGG" id="egl:EGR_06792"/>
<dbReference type="CTD" id="36342507"/>
<sequence>MAKKQAFSGWENNGERGGVDSLFAPPRSHSLTSGDYAKLVEVRICVDKFFNLLNCPPDTSRLEILSANPHLAWTSPCPNVFVVSL</sequence>
<gene>
    <name evidence="1" type="ORF">EGR_06792</name>
</gene>
<reference evidence="1 2" key="1">
    <citation type="journal article" date="2013" name="Nat. Genet.">
        <title>The genome of the hydatid tapeworm Echinococcus granulosus.</title>
        <authorList>
            <person name="Zheng H."/>
            <person name="Zhang W."/>
            <person name="Zhang L."/>
            <person name="Zhang Z."/>
            <person name="Li J."/>
            <person name="Lu G."/>
            <person name="Zhu Y."/>
            <person name="Wang Y."/>
            <person name="Huang Y."/>
            <person name="Liu J."/>
            <person name="Kang H."/>
            <person name="Chen J."/>
            <person name="Wang L."/>
            <person name="Chen A."/>
            <person name="Yu S."/>
            <person name="Gao Z."/>
            <person name="Jin L."/>
            <person name="Gu W."/>
            <person name="Wang Z."/>
            <person name="Zhao L."/>
            <person name="Shi B."/>
            <person name="Wen H."/>
            <person name="Lin R."/>
            <person name="Jones M.K."/>
            <person name="Brejova B."/>
            <person name="Vinar T."/>
            <person name="Zhao G."/>
            <person name="McManus D.P."/>
            <person name="Chen Z."/>
            <person name="Zhou Y."/>
            <person name="Wang S."/>
        </authorList>
    </citation>
    <scope>NUCLEOTIDE SEQUENCE [LARGE SCALE GENOMIC DNA]</scope>
</reference>
<protein>
    <submittedName>
        <fullName evidence="1">Uncharacterized protein</fullName>
    </submittedName>
</protein>
<dbReference type="GeneID" id="36342507"/>